<keyword evidence="3" id="KW-0808">Transferase</keyword>
<evidence type="ECO:0000259" key="2">
    <source>
        <dbReference type="Pfam" id="PF00156"/>
    </source>
</evidence>
<dbReference type="OrthoDB" id="9779910at2"/>
<dbReference type="Pfam" id="PF00156">
    <property type="entry name" value="Pribosyltran"/>
    <property type="match status" value="1"/>
</dbReference>
<sequence>MSHIASLDADPDRSAAAGAESDGVARSLFALNLNPADPRRGWRGWLREVGASLDRVLFVQGCQICGGHVDDDPRAAPWCLDCRAELIESVPHCCLRCGQAVGPFASATLKQGCARCRGRSLGFEGVVALGPYQGPIRALCLHLKRASGAWLGAWLMDLTIESRFERLRSLELKTDPDGRPPLVTSIPLHWRRRWARGYNQADDLAARLAQRLDLPWRRVLRRIRPTPKLAGRSPTERLDLMRRAFQVISSRRSCLERRDILLVDDVLTTGATTGAAARVLKRAGAARVFVVVIARTEPNR</sequence>
<evidence type="ECO:0000313" key="4">
    <source>
        <dbReference type="Proteomes" id="UP000008631"/>
    </source>
</evidence>
<reference key="1">
    <citation type="submission" date="2010-11" db="EMBL/GenBank/DDBJ databases">
        <title>The complete sequence of chromosome of Isophaera pallida ATCC 43644.</title>
        <authorList>
            <consortium name="US DOE Joint Genome Institute (JGI-PGF)"/>
            <person name="Lucas S."/>
            <person name="Copeland A."/>
            <person name="Lapidus A."/>
            <person name="Bruce D."/>
            <person name="Goodwin L."/>
            <person name="Pitluck S."/>
            <person name="Kyrpides N."/>
            <person name="Mavromatis K."/>
            <person name="Pagani I."/>
            <person name="Ivanova N."/>
            <person name="Saunders E."/>
            <person name="Brettin T."/>
            <person name="Detter J.C."/>
            <person name="Han C."/>
            <person name="Tapia R."/>
            <person name="Land M."/>
            <person name="Hauser L."/>
            <person name="Markowitz V."/>
            <person name="Cheng J.-F."/>
            <person name="Hugenholtz P."/>
            <person name="Woyke T."/>
            <person name="Wu D."/>
            <person name="Eisen J.A."/>
        </authorList>
    </citation>
    <scope>NUCLEOTIDE SEQUENCE</scope>
    <source>
        <strain>ATCC 43644</strain>
    </source>
</reference>
<reference evidence="3 4" key="2">
    <citation type="journal article" date="2011" name="Stand. Genomic Sci.">
        <title>Complete genome sequence of Isosphaera pallida type strain (IS1B).</title>
        <authorList>
            <consortium name="US DOE Joint Genome Institute (JGI-PGF)"/>
            <person name="Goker M."/>
            <person name="Cleland D."/>
            <person name="Saunders E."/>
            <person name="Lapidus A."/>
            <person name="Nolan M."/>
            <person name="Lucas S."/>
            <person name="Hammon N."/>
            <person name="Deshpande S."/>
            <person name="Cheng J.F."/>
            <person name="Tapia R."/>
            <person name="Han C."/>
            <person name="Goodwin L."/>
            <person name="Pitluck S."/>
            <person name="Liolios K."/>
            <person name="Pagani I."/>
            <person name="Ivanova N."/>
            <person name="Mavromatis K."/>
            <person name="Pati A."/>
            <person name="Chen A."/>
            <person name="Palaniappan K."/>
            <person name="Land M."/>
            <person name="Hauser L."/>
            <person name="Chang Y.J."/>
            <person name="Jeffries C.D."/>
            <person name="Detter J.C."/>
            <person name="Beck B."/>
            <person name="Woyke T."/>
            <person name="Bristow J."/>
            <person name="Eisen J.A."/>
            <person name="Markowitz V."/>
            <person name="Hugenholtz P."/>
            <person name="Kyrpides N.C."/>
            <person name="Klenk H.P."/>
        </authorList>
    </citation>
    <scope>NUCLEOTIDE SEQUENCE [LARGE SCALE GENOMIC DNA]</scope>
    <source>
        <strain evidence="4">ATCC 43644 / DSM 9630 / IS1B</strain>
    </source>
</reference>
<dbReference type="InterPro" id="IPR051910">
    <property type="entry name" value="ComF/GntX_DNA_util-trans"/>
</dbReference>
<dbReference type="InterPro" id="IPR000836">
    <property type="entry name" value="PRTase_dom"/>
</dbReference>
<gene>
    <name evidence="3" type="ordered locus">Isop_0196</name>
</gene>
<dbReference type="Proteomes" id="UP000008631">
    <property type="component" value="Chromosome"/>
</dbReference>
<dbReference type="GO" id="GO:0016757">
    <property type="term" value="F:glycosyltransferase activity"/>
    <property type="evidence" value="ECO:0007669"/>
    <property type="project" value="UniProtKB-KW"/>
</dbReference>
<dbReference type="Gene3D" id="3.40.50.2020">
    <property type="match status" value="1"/>
</dbReference>
<dbReference type="STRING" id="575540.Isop_0196"/>
<dbReference type="InParanoid" id="E8QWA6"/>
<accession>E8QWA6</accession>
<dbReference type="AlphaFoldDB" id="E8QWA6"/>
<dbReference type="eggNOG" id="COG1040">
    <property type="taxonomic scope" value="Bacteria"/>
</dbReference>
<keyword evidence="4" id="KW-1185">Reference proteome</keyword>
<comment type="similarity">
    <text evidence="1">Belongs to the ComF/GntX family.</text>
</comment>
<dbReference type="KEGG" id="ipa:Isop_0196"/>
<dbReference type="InterPro" id="IPR029057">
    <property type="entry name" value="PRTase-like"/>
</dbReference>
<dbReference type="RefSeq" id="WP_013563082.1">
    <property type="nucleotide sequence ID" value="NC_014962.1"/>
</dbReference>
<name>E8QWA6_ISOPI</name>
<dbReference type="PANTHER" id="PTHR47505">
    <property type="entry name" value="DNA UTILIZATION PROTEIN YHGH"/>
    <property type="match status" value="1"/>
</dbReference>
<dbReference type="SUPFAM" id="SSF53271">
    <property type="entry name" value="PRTase-like"/>
    <property type="match status" value="1"/>
</dbReference>
<dbReference type="FunCoup" id="E8QWA6">
    <property type="interactions" value="207"/>
</dbReference>
<feature type="domain" description="Phosphoribosyltransferase" evidence="2">
    <location>
        <begin position="204"/>
        <end position="294"/>
    </location>
</feature>
<dbReference type="EMBL" id="CP002353">
    <property type="protein sequence ID" value="ADV60793.1"/>
    <property type="molecule type" value="Genomic_DNA"/>
</dbReference>
<organism evidence="3 4">
    <name type="scientific">Isosphaera pallida (strain ATCC 43644 / DSM 9630 / IS1B)</name>
    <dbReference type="NCBI Taxonomy" id="575540"/>
    <lineage>
        <taxon>Bacteria</taxon>
        <taxon>Pseudomonadati</taxon>
        <taxon>Planctomycetota</taxon>
        <taxon>Planctomycetia</taxon>
        <taxon>Isosphaerales</taxon>
        <taxon>Isosphaeraceae</taxon>
        <taxon>Isosphaera</taxon>
    </lineage>
</organism>
<dbReference type="CDD" id="cd06223">
    <property type="entry name" value="PRTases_typeI"/>
    <property type="match status" value="1"/>
</dbReference>
<dbReference type="PANTHER" id="PTHR47505:SF1">
    <property type="entry name" value="DNA UTILIZATION PROTEIN YHGH"/>
    <property type="match status" value="1"/>
</dbReference>
<proteinExistence type="inferred from homology"/>
<dbReference type="HOGENOM" id="CLU_054549_0_0_0"/>
<evidence type="ECO:0000313" key="3">
    <source>
        <dbReference type="EMBL" id="ADV60793.1"/>
    </source>
</evidence>
<evidence type="ECO:0000256" key="1">
    <source>
        <dbReference type="ARBA" id="ARBA00008007"/>
    </source>
</evidence>
<protein>
    <submittedName>
        <fullName evidence="3">Phosphoribosyltransferase</fullName>
    </submittedName>
</protein>
<keyword evidence="3" id="KW-0328">Glycosyltransferase</keyword>